<dbReference type="InterPro" id="IPR023393">
    <property type="entry name" value="START-like_dom_sf"/>
</dbReference>
<dbReference type="EMBL" id="CAFBMK010000349">
    <property type="protein sequence ID" value="CAB4951682.1"/>
    <property type="molecule type" value="Genomic_DNA"/>
</dbReference>
<name>A0A6J7KBS0_9ZZZZ</name>
<gene>
    <name evidence="2" type="ORF">UFOPK3564_03525</name>
</gene>
<feature type="compositionally biased region" description="Basic and acidic residues" evidence="1">
    <location>
        <begin position="1"/>
        <end position="12"/>
    </location>
</feature>
<sequence>MARGDRGARVPARDGAAAPRGLPDGAAATLGHVDPVTSSVSISRPREEVFAYLSDIANHRRFLDGRLTSWHLTREDSIGLGAGVRVKAKLPFNRFSYFDVTFTEVEPPYRIAMVGRGGKYDRTLVLGEITIRDDGHGSTLTWTIETETSMPSDGIMETVGLQKPMAKRALKRGLERLRAILEDGAEGSAPVSIAGGARKPASGFRLPQDLADSAHPVDGSRAHASS</sequence>
<protein>
    <submittedName>
        <fullName evidence="2">Unannotated protein</fullName>
    </submittedName>
</protein>
<reference evidence="2" key="1">
    <citation type="submission" date="2020-05" db="EMBL/GenBank/DDBJ databases">
        <authorList>
            <person name="Chiriac C."/>
            <person name="Salcher M."/>
            <person name="Ghai R."/>
            <person name="Kavagutti S V."/>
        </authorList>
    </citation>
    <scope>NUCLEOTIDE SEQUENCE</scope>
</reference>
<dbReference type="Pfam" id="PF10604">
    <property type="entry name" value="Polyketide_cyc2"/>
    <property type="match status" value="1"/>
</dbReference>
<feature type="region of interest" description="Disordered" evidence="1">
    <location>
        <begin position="1"/>
        <end position="23"/>
    </location>
</feature>
<evidence type="ECO:0000313" key="2">
    <source>
        <dbReference type="EMBL" id="CAB4951682.1"/>
    </source>
</evidence>
<accession>A0A6J7KBS0</accession>
<proteinExistence type="predicted"/>
<organism evidence="2">
    <name type="scientific">freshwater metagenome</name>
    <dbReference type="NCBI Taxonomy" id="449393"/>
    <lineage>
        <taxon>unclassified sequences</taxon>
        <taxon>metagenomes</taxon>
        <taxon>ecological metagenomes</taxon>
    </lineage>
</organism>
<dbReference type="AlphaFoldDB" id="A0A6J7KBS0"/>
<dbReference type="InterPro" id="IPR019587">
    <property type="entry name" value="Polyketide_cyclase/dehydratase"/>
</dbReference>
<evidence type="ECO:0000256" key="1">
    <source>
        <dbReference type="SAM" id="MobiDB-lite"/>
    </source>
</evidence>
<dbReference type="SUPFAM" id="SSF55961">
    <property type="entry name" value="Bet v1-like"/>
    <property type="match status" value="1"/>
</dbReference>
<feature type="region of interest" description="Disordered" evidence="1">
    <location>
        <begin position="188"/>
        <end position="226"/>
    </location>
</feature>
<dbReference type="Gene3D" id="3.30.530.20">
    <property type="match status" value="1"/>
</dbReference>